<dbReference type="Pfam" id="PF01078">
    <property type="entry name" value="Mg_chelatase"/>
    <property type="match status" value="1"/>
</dbReference>
<name>A0A2H0KTQ7_9BACT</name>
<dbReference type="InterPro" id="IPR000523">
    <property type="entry name" value="Mg_chelatse_chII-like_cat_dom"/>
</dbReference>
<dbReference type="InterPro" id="IPR027417">
    <property type="entry name" value="P-loop_NTPase"/>
</dbReference>
<dbReference type="Proteomes" id="UP000229317">
    <property type="component" value="Unassembled WGS sequence"/>
</dbReference>
<evidence type="ECO:0000256" key="2">
    <source>
        <dbReference type="SAM" id="MobiDB-lite"/>
    </source>
</evidence>
<evidence type="ECO:0000259" key="3">
    <source>
        <dbReference type="SMART" id="SM00382"/>
    </source>
</evidence>
<proteinExistence type="inferred from homology"/>
<dbReference type="InterPro" id="IPR014721">
    <property type="entry name" value="Ribsml_uS5_D2-typ_fold_subgr"/>
</dbReference>
<protein>
    <submittedName>
        <fullName evidence="4">Magnesium chelatase</fullName>
    </submittedName>
</protein>
<feature type="region of interest" description="Disordered" evidence="2">
    <location>
        <begin position="274"/>
        <end position="294"/>
    </location>
</feature>
<dbReference type="Pfam" id="PF13335">
    <property type="entry name" value="Mg_chelatase_C"/>
    <property type="match status" value="1"/>
</dbReference>
<dbReference type="PANTHER" id="PTHR32039:SF7">
    <property type="entry name" value="COMPETENCE PROTEIN COMM"/>
    <property type="match status" value="1"/>
</dbReference>
<dbReference type="EMBL" id="PCVO01000014">
    <property type="protein sequence ID" value="PIQ75496.1"/>
    <property type="molecule type" value="Genomic_DNA"/>
</dbReference>
<feature type="domain" description="AAA+ ATPase" evidence="3">
    <location>
        <begin position="218"/>
        <end position="401"/>
    </location>
</feature>
<evidence type="ECO:0000313" key="4">
    <source>
        <dbReference type="EMBL" id="PIQ75496.1"/>
    </source>
</evidence>
<dbReference type="GO" id="GO:0005524">
    <property type="term" value="F:ATP binding"/>
    <property type="evidence" value="ECO:0007669"/>
    <property type="project" value="InterPro"/>
</dbReference>
<comment type="caution">
    <text evidence="4">The sequence shown here is derived from an EMBL/GenBank/DDBJ whole genome shotgun (WGS) entry which is preliminary data.</text>
</comment>
<dbReference type="SUPFAM" id="SSF54211">
    <property type="entry name" value="Ribosomal protein S5 domain 2-like"/>
    <property type="match status" value="1"/>
</dbReference>
<dbReference type="Gene3D" id="3.30.230.10">
    <property type="match status" value="1"/>
</dbReference>
<dbReference type="InterPro" id="IPR003593">
    <property type="entry name" value="AAA+_ATPase"/>
</dbReference>
<feature type="region of interest" description="Disordered" evidence="2">
    <location>
        <begin position="47"/>
        <end position="66"/>
    </location>
</feature>
<dbReference type="InterPro" id="IPR025158">
    <property type="entry name" value="Mg_chelat-rel_C"/>
</dbReference>
<dbReference type="Pfam" id="PF13541">
    <property type="entry name" value="ChlI"/>
    <property type="match status" value="1"/>
</dbReference>
<dbReference type="AlphaFoldDB" id="A0A2H0KTQ7"/>
<dbReference type="CDD" id="cd00009">
    <property type="entry name" value="AAA"/>
    <property type="match status" value="1"/>
</dbReference>
<dbReference type="PANTHER" id="PTHR32039">
    <property type="entry name" value="MAGNESIUM-CHELATASE SUBUNIT CHLI"/>
    <property type="match status" value="1"/>
</dbReference>
<evidence type="ECO:0000256" key="1">
    <source>
        <dbReference type="ARBA" id="ARBA00006354"/>
    </source>
</evidence>
<sequence>MPSKIFSAALVGLDCLPIEVEVDMSPGLHNYSIVGLPDAAVKESKERVSSAIKNSGASPPHHSNRRVTVNLAPADLKKEGPSYDLPIAVAYLIASEQVAPKNIDLEKSLFLAELSLDGKLRHVNGVLAAALMAKEKGFENLFVPKADAAEAALVEGLKIFGAETLEDLFLHLEGKQIMEQNPLTDVAQYYIESDSPYDMAYIRGQEHAKRALEIAAAGAHNLIMSGPPGAGKTLLARTMPTILPPLNLQESLQVTKIFSVAGRLREGRPLITERPFRSPHHTASAPALVGGGNHPKPGEITLAHRGVLFMDEFPEFHRDVLEALRQPLEDGVVTVSRAQGTLNFPARFILIAAMNPCPCGNATNPLKTCICSQGQISRYRRRISGPLMDRIDLHIEVPALKYEKLASEKVSEESSAVRKRVQSAREVQRQRFGNQNSSVNSEMSIQQIKEHCQIDSASQQILKNAVNTLHLSARGYHRVLKLARTIADLAAEPRILASHLAEALQYRAKEEI</sequence>
<dbReference type="InterPro" id="IPR020568">
    <property type="entry name" value="Ribosomal_Su5_D2-typ_SF"/>
</dbReference>
<reference evidence="4 5" key="1">
    <citation type="submission" date="2017-09" db="EMBL/GenBank/DDBJ databases">
        <title>Depth-based differentiation of microbial function through sediment-hosted aquifers and enrichment of novel symbionts in the deep terrestrial subsurface.</title>
        <authorList>
            <person name="Probst A.J."/>
            <person name="Ladd B."/>
            <person name="Jarett J.K."/>
            <person name="Geller-Mcgrath D.E."/>
            <person name="Sieber C.M."/>
            <person name="Emerson J.B."/>
            <person name="Anantharaman K."/>
            <person name="Thomas B.C."/>
            <person name="Malmstrom R."/>
            <person name="Stieglmeier M."/>
            <person name="Klingl A."/>
            <person name="Woyke T."/>
            <person name="Ryan C.M."/>
            <person name="Banfield J.F."/>
        </authorList>
    </citation>
    <scope>NUCLEOTIDE SEQUENCE [LARGE SCALE GENOMIC DNA]</scope>
    <source>
        <strain evidence="4">CG11_big_fil_rev_8_21_14_0_20_40_15</strain>
    </source>
</reference>
<dbReference type="InterPro" id="IPR045006">
    <property type="entry name" value="CHLI-like"/>
</dbReference>
<accession>A0A2H0KTQ7</accession>
<gene>
    <name evidence="4" type="ORF">COV84_00915</name>
</gene>
<dbReference type="SMART" id="SM00382">
    <property type="entry name" value="AAA"/>
    <property type="match status" value="1"/>
</dbReference>
<dbReference type="Gene3D" id="3.40.50.300">
    <property type="entry name" value="P-loop containing nucleotide triphosphate hydrolases"/>
    <property type="match status" value="1"/>
</dbReference>
<dbReference type="NCBIfam" id="TIGR00368">
    <property type="entry name" value="YifB family Mg chelatase-like AAA ATPase"/>
    <property type="match status" value="1"/>
</dbReference>
<dbReference type="SUPFAM" id="SSF52540">
    <property type="entry name" value="P-loop containing nucleoside triphosphate hydrolases"/>
    <property type="match status" value="1"/>
</dbReference>
<dbReference type="InterPro" id="IPR004482">
    <property type="entry name" value="Mg_chelat-rel"/>
</dbReference>
<organism evidence="4 5">
    <name type="scientific">Candidatus Portnoybacteria bacterium CG11_big_fil_rev_8_21_14_0_20_40_15</name>
    <dbReference type="NCBI Taxonomy" id="1974817"/>
    <lineage>
        <taxon>Bacteria</taxon>
        <taxon>Candidatus Portnoyibacteriota</taxon>
    </lineage>
</organism>
<comment type="similarity">
    <text evidence="1">Belongs to the Mg-chelatase subunits D/I family. ComM subfamily.</text>
</comment>
<evidence type="ECO:0000313" key="5">
    <source>
        <dbReference type="Proteomes" id="UP000229317"/>
    </source>
</evidence>